<gene>
    <name evidence="1" type="ORF">Mal52_59980</name>
</gene>
<dbReference type="EMBL" id="CP036276">
    <property type="protein sequence ID" value="QDU47467.1"/>
    <property type="molecule type" value="Genomic_DNA"/>
</dbReference>
<evidence type="ECO:0000313" key="2">
    <source>
        <dbReference type="Proteomes" id="UP000319383"/>
    </source>
</evidence>
<dbReference type="OrthoDB" id="215174at2"/>
<evidence type="ECO:0000313" key="1">
    <source>
        <dbReference type="EMBL" id="QDU47467.1"/>
    </source>
</evidence>
<dbReference type="KEGG" id="sdyn:Mal52_59980"/>
<accession>A0A517ZYC7</accession>
<protein>
    <submittedName>
        <fullName evidence="1">Uncharacterized protein</fullName>
    </submittedName>
</protein>
<name>A0A517ZYC7_9PLAN</name>
<reference evidence="1 2" key="1">
    <citation type="submission" date="2019-02" db="EMBL/GenBank/DDBJ databases">
        <title>Deep-cultivation of Planctomycetes and their phenomic and genomic characterization uncovers novel biology.</title>
        <authorList>
            <person name="Wiegand S."/>
            <person name="Jogler M."/>
            <person name="Boedeker C."/>
            <person name="Pinto D."/>
            <person name="Vollmers J."/>
            <person name="Rivas-Marin E."/>
            <person name="Kohn T."/>
            <person name="Peeters S.H."/>
            <person name="Heuer A."/>
            <person name="Rast P."/>
            <person name="Oberbeckmann S."/>
            <person name="Bunk B."/>
            <person name="Jeske O."/>
            <person name="Meyerdierks A."/>
            <person name="Storesund J.E."/>
            <person name="Kallscheuer N."/>
            <person name="Luecker S."/>
            <person name="Lage O.M."/>
            <person name="Pohl T."/>
            <person name="Merkel B.J."/>
            <person name="Hornburger P."/>
            <person name="Mueller R.-W."/>
            <person name="Bruemmer F."/>
            <person name="Labrenz M."/>
            <person name="Spormann A.M."/>
            <person name="Op den Camp H."/>
            <person name="Overmann J."/>
            <person name="Amann R."/>
            <person name="Jetten M.S.M."/>
            <person name="Mascher T."/>
            <person name="Medema M.H."/>
            <person name="Devos D.P."/>
            <person name="Kaster A.-K."/>
            <person name="Ovreas L."/>
            <person name="Rohde M."/>
            <person name="Galperin M.Y."/>
            <person name="Jogler C."/>
        </authorList>
    </citation>
    <scope>NUCLEOTIDE SEQUENCE [LARGE SCALE GENOMIC DNA]</scope>
    <source>
        <strain evidence="1 2">Mal52</strain>
    </source>
</reference>
<sequence>MANQTDTRTWPELATGLYDNLTGRDAEISYEFDNFEVNIPSSTAPDSEHALWKMNGTLRISTRQGESPEA</sequence>
<dbReference type="RefSeq" id="WP_145380280.1">
    <property type="nucleotide sequence ID" value="NZ_CAXBED010000034.1"/>
</dbReference>
<organism evidence="1 2">
    <name type="scientific">Symmachiella dynata</name>
    <dbReference type="NCBI Taxonomy" id="2527995"/>
    <lineage>
        <taxon>Bacteria</taxon>
        <taxon>Pseudomonadati</taxon>
        <taxon>Planctomycetota</taxon>
        <taxon>Planctomycetia</taxon>
        <taxon>Planctomycetales</taxon>
        <taxon>Planctomycetaceae</taxon>
        <taxon>Symmachiella</taxon>
    </lineage>
</organism>
<proteinExistence type="predicted"/>
<dbReference type="AlphaFoldDB" id="A0A517ZYC7"/>
<dbReference type="Proteomes" id="UP000319383">
    <property type="component" value="Chromosome"/>
</dbReference>
<keyword evidence="2" id="KW-1185">Reference proteome</keyword>